<dbReference type="RefSeq" id="WP_160688782.1">
    <property type="nucleotide sequence ID" value="NZ_CP047897.1"/>
</dbReference>
<organism evidence="13 14">
    <name type="scientific">Nibribacter ruber</name>
    <dbReference type="NCBI Taxonomy" id="2698458"/>
    <lineage>
        <taxon>Bacteria</taxon>
        <taxon>Pseudomonadati</taxon>
        <taxon>Bacteroidota</taxon>
        <taxon>Cytophagia</taxon>
        <taxon>Cytophagales</taxon>
        <taxon>Hymenobacteraceae</taxon>
        <taxon>Nibribacter</taxon>
    </lineage>
</organism>
<accession>A0A6P1NX72</accession>
<evidence type="ECO:0000256" key="3">
    <source>
        <dbReference type="ARBA" id="ARBA00004931"/>
    </source>
</evidence>
<comment type="catalytic activity">
    <reaction evidence="9">
        <text>L-isoleucine + 2-oxoglutarate = (S)-3-methyl-2-oxopentanoate + L-glutamate</text>
        <dbReference type="Rhea" id="RHEA:24801"/>
        <dbReference type="ChEBI" id="CHEBI:16810"/>
        <dbReference type="ChEBI" id="CHEBI:29985"/>
        <dbReference type="ChEBI" id="CHEBI:35146"/>
        <dbReference type="ChEBI" id="CHEBI:58045"/>
        <dbReference type="EC" id="2.6.1.42"/>
    </reaction>
</comment>
<dbReference type="EMBL" id="CP047897">
    <property type="protein sequence ID" value="QHL86415.1"/>
    <property type="molecule type" value="Genomic_DNA"/>
</dbReference>
<dbReference type="InterPro" id="IPR043131">
    <property type="entry name" value="BCAT-like_N"/>
</dbReference>
<evidence type="ECO:0000256" key="7">
    <source>
        <dbReference type="ARBA" id="ARBA00022898"/>
    </source>
</evidence>
<evidence type="ECO:0000256" key="1">
    <source>
        <dbReference type="ARBA" id="ARBA00001933"/>
    </source>
</evidence>
<evidence type="ECO:0000256" key="9">
    <source>
        <dbReference type="ARBA" id="ARBA00048798"/>
    </source>
</evidence>
<dbReference type="GO" id="GO:0046394">
    <property type="term" value="P:carboxylic acid biosynthetic process"/>
    <property type="evidence" value="ECO:0007669"/>
    <property type="project" value="UniProtKB-ARBA"/>
</dbReference>
<comment type="pathway">
    <text evidence="2">Amino-acid biosynthesis; L-isoleucine biosynthesis; L-isoleucine from 2-oxobutanoate: step 4/4.</text>
</comment>
<dbReference type="Gene3D" id="3.30.470.10">
    <property type="match status" value="1"/>
</dbReference>
<dbReference type="SUPFAM" id="SSF56752">
    <property type="entry name" value="D-aminoacid aminotransferase-like PLP-dependent enzymes"/>
    <property type="match status" value="1"/>
</dbReference>
<dbReference type="Pfam" id="PF01063">
    <property type="entry name" value="Aminotran_4"/>
    <property type="match status" value="1"/>
</dbReference>
<name>A0A6P1NX72_9BACT</name>
<dbReference type="PANTHER" id="PTHR42743:SF11">
    <property type="entry name" value="AMINODEOXYCHORISMATE LYASE"/>
    <property type="match status" value="1"/>
</dbReference>
<sequence length="273" mass="30940">MYIIYNGQFLPEQDLRLPLTNRAFQYNDGFFETLVWEKGRLRLLVEHIERMQEAASTLGLKLPTDLSPSNLEEQVKALTEMNDCSVFARVKLKVWRSGQGLYMPQIDTVDWLLTVQPMSAPSREPLNIGICAGICTQPSPFSSFKGPHSLVYVLASREKRERNLEDLLLLDAHGHISELTYSNIFWAKALTLFTPSLATGCLNGVMRRNLLKKANDAGWIVEEEIFQPEVLQEAEVVFSSNVMGLRPIQSIEGQPLALDSKLLQEIKQFALWS</sequence>
<protein>
    <recommendedName>
        <fullName evidence="6">branched-chain-amino-acid transaminase</fullName>
        <ecNumber evidence="6">2.6.1.42</ecNumber>
    </recommendedName>
</protein>
<dbReference type="PANTHER" id="PTHR42743">
    <property type="entry name" value="AMINO-ACID AMINOTRANSFERASE"/>
    <property type="match status" value="1"/>
</dbReference>
<evidence type="ECO:0000256" key="12">
    <source>
        <dbReference type="RuleBase" id="RU004516"/>
    </source>
</evidence>
<evidence type="ECO:0000256" key="6">
    <source>
        <dbReference type="ARBA" id="ARBA00013053"/>
    </source>
</evidence>
<dbReference type="PROSITE" id="PS00770">
    <property type="entry name" value="AA_TRANSFER_CLASS_4"/>
    <property type="match status" value="1"/>
</dbReference>
<dbReference type="EC" id="2.6.1.42" evidence="6"/>
<comment type="pathway">
    <text evidence="4">Amino-acid biosynthesis; L-leucine biosynthesis; L-leucine from 3-methyl-2-oxobutanoate: step 4/4.</text>
</comment>
<comment type="cofactor">
    <cofactor evidence="1 12">
        <name>pyridoxal 5'-phosphate</name>
        <dbReference type="ChEBI" id="CHEBI:597326"/>
    </cofactor>
</comment>
<evidence type="ECO:0000256" key="8">
    <source>
        <dbReference type="ARBA" id="ARBA00048212"/>
    </source>
</evidence>
<dbReference type="InterPro" id="IPR036038">
    <property type="entry name" value="Aminotransferase-like"/>
</dbReference>
<dbReference type="InterPro" id="IPR001544">
    <property type="entry name" value="Aminotrans_IV"/>
</dbReference>
<comment type="similarity">
    <text evidence="5 11">Belongs to the class-IV pyridoxal-phosphate-dependent aminotransferase family.</text>
</comment>
<dbReference type="Gene3D" id="3.20.10.10">
    <property type="entry name" value="D-amino Acid Aminotransferase, subunit A, domain 2"/>
    <property type="match status" value="1"/>
</dbReference>
<proteinExistence type="inferred from homology"/>
<comment type="catalytic activity">
    <reaction evidence="10">
        <text>L-leucine + 2-oxoglutarate = 4-methyl-2-oxopentanoate + L-glutamate</text>
        <dbReference type="Rhea" id="RHEA:18321"/>
        <dbReference type="ChEBI" id="CHEBI:16810"/>
        <dbReference type="ChEBI" id="CHEBI:17865"/>
        <dbReference type="ChEBI" id="CHEBI:29985"/>
        <dbReference type="ChEBI" id="CHEBI:57427"/>
        <dbReference type="EC" id="2.6.1.42"/>
    </reaction>
</comment>
<dbReference type="InterPro" id="IPR050571">
    <property type="entry name" value="Class-IV_PLP-Dep_Aminotrnsfr"/>
</dbReference>
<dbReference type="Proteomes" id="UP000464214">
    <property type="component" value="Chromosome"/>
</dbReference>
<dbReference type="AlphaFoldDB" id="A0A6P1NX72"/>
<comment type="catalytic activity">
    <reaction evidence="8">
        <text>L-valine + 2-oxoglutarate = 3-methyl-2-oxobutanoate + L-glutamate</text>
        <dbReference type="Rhea" id="RHEA:24813"/>
        <dbReference type="ChEBI" id="CHEBI:11851"/>
        <dbReference type="ChEBI" id="CHEBI:16810"/>
        <dbReference type="ChEBI" id="CHEBI:29985"/>
        <dbReference type="ChEBI" id="CHEBI:57762"/>
        <dbReference type="EC" id="2.6.1.42"/>
    </reaction>
</comment>
<evidence type="ECO:0000256" key="2">
    <source>
        <dbReference type="ARBA" id="ARBA00004824"/>
    </source>
</evidence>
<evidence type="ECO:0000256" key="10">
    <source>
        <dbReference type="ARBA" id="ARBA00049229"/>
    </source>
</evidence>
<evidence type="ECO:0000256" key="5">
    <source>
        <dbReference type="ARBA" id="ARBA00009320"/>
    </source>
</evidence>
<gene>
    <name evidence="13" type="ORF">GU926_02725</name>
</gene>
<comment type="pathway">
    <text evidence="3">Amino-acid biosynthesis; L-valine biosynthesis; L-valine from pyruvate: step 4/4.</text>
</comment>
<dbReference type="InterPro" id="IPR043132">
    <property type="entry name" value="BCAT-like_C"/>
</dbReference>
<evidence type="ECO:0000313" key="13">
    <source>
        <dbReference type="EMBL" id="QHL86415.1"/>
    </source>
</evidence>
<dbReference type="GO" id="GO:0004084">
    <property type="term" value="F:branched-chain-amino-acid transaminase activity"/>
    <property type="evidence" value="ECO:0007669"/>
    <property type="project" value="UniProtKB-EC"/>
</dbReference>
<dbReference type="KEGG" id="nib:GU926_02725"/>
<keyword evidence="7 12" id="KW-0663">Pyridoxal phosphate</keyword>
<dbReference type="InterPro" id="IPR018300">
    <property type="entry name" value="Aminotrans_IV_CS"/>
</dbReference>
<evidence type="ECO:0000256" key="11">
    <source>
        <dbReference type="RuleBase" id="RU004106"/>
    </source>
</evidence>
<evidence type="ECO:0000313" key="14">
    <source>
        <dbReference type="Proteomes" id="UP000464214"/>
    </source>
</evidence>
<evidence type="ECO:0000256" key="4">
    <source>
        <dbReference type="ARBA" id="ARBA00005072"/>
    </source>
</evidence>
<keyword evidence="14" id="KW-1185">Reference proteome</keyword>
<reference evidence="13 14" key="1">
    <citation type="submission" date="2020-01" db="EMBL/GenBank/DDBJ databases">
        <authorList>
            <person name="Kim M."/>
        </authorList>
    </citation>
    <scope>NUCLEOTIDE SEQUENCE [LARGE SCALE GENOMIC DNA]</scope>
    <source>
        <strain evidence="13 14">BT10</strain>
    </source>
</reference>